<dbReference type="PANTHER" id="PTHR23117">
    <property type="entry name" value="GUANYLATE KINASE-RELATED"/>
    <property type="match status" value="1"/>
</dbReference>
<dbReference type="Proteomes" id="UP000738325">
    <property type="component" value="Unassembled WGS sequence"/>
</dbReference>
<dbReference type="PROSITE" id="PS00856">
    <property type="entry name" value="GUANYLATE_KINASE_1"/>
    <property type="match status" value="1"/>
</dbReference>
<dbReference type="InterPro" id="IPR008145">
    <property type="entry name" value="GK/Ca_channel_bsu"/>
</dbReference>
<evidence type="ECO:0000256" key="2">
    <source>
        <dbReference type="ARBA" id="ARBA00012961"/>
    </source>
</evidence>
<proteinExistence type="inferred from homology"/>
<dbReference type="OrthoDB" id="6334211at2759"/>
<feature type="domain" description="Guanylate kinase-like" evidence="9">
    <location>
        <begin position="3"/>
        <end position="186"/>
    </location>
</feature>
<dbReference type="FunFam" id="3.40.50.300:FF:000776">
    <property type="entry name" value="Guanylate kinase 2"/>
    <property type="match status" value="1"/>
</dbReference>
<dbReference type="PANTHER" id="PTHR23117:SF13">
    <property type="entry name" value="GUANYLATE KINASE"/>
    <property type="match status" value="1"/>
</dbReference>
<dbReference type="SUPFAM" id="SSF52540">
    <property type="entry name" value="P-loop containing nucleoside triphosphate hydrolases"/>
    <property type="match status" value="1"/>
</dbReference>
<evidence type="ECO:0000256" key="1">
    <source>
        <dbReference type="ARBA" id="ARBA00005790"/>
    </source>
</evidence>
<dbReference type="Gene3D" id="3.40.50.300">
    <property type="entry name" value="P-loop containing nucleotide triphosphate hydrolases"/>
    <property type="match status" value="1"/>
</dbReference>
<dbReference type="Pfam" id="PF00625">
    <property type="entry name" value="Guanylate_kin"/>
    <property type="match status" value="1"/>
</dbReference>
<dbReference type="InterPro" id="IPR020590">
    <property type="entry name" value="Guanylate_kinase_CS"/>
</dbReference>
<organism evidence="10 11">
    <name type="scientific">Dissophora globulifera</name>
    <dbReference type="NCBI Taxonomy" id="979702"/>
    <lineage>
        <taxon>Eukaryota</taxon>
        <taxon>Fungi</taxon>
        <taxon>Fungi incertae sedis</taxon>
        <taxon>Mucoromycota</taxon>
        <taxon>Mortierellomycotina</taxon>
        <taxon>Mortierellomycetes</taxon>
        <taxon>Mortierellales</taxon>
        <taxon>Mortierellaceae</taxon>
        <taxon>Dissophora</taxon>
    </lineage>
</organism>
<gene>
    <name evidence="10" type="ORF">BGZ99_005513</name>
</gene>
<comment type="caution">
    <text evidence="10">The sequence shown here is derived from an EMBL/GenBank/DDBJ whole genome shotgun (WGS) entry which is preliminary data.</text>
</comment>
<dbReference type="InterPro" id="IPR017665">
    <property type="entry name" value="Guanylate_kinase"/>
</dbReference>
<comment type="similarity">
    <text evidence="1">Belongs to the guanylate kinase family.</text>
</comment>
<dbReference type="EC" id="2.7.4.8" evidence="2"/>
<keyword evidence="4" id="KW-0808">Transferase</keyword>
<keyword evidence="6" id="KW-0418">Kinase</keyword>
<dbReference type="SMART" id="SM00072">
    <property type="entry name" value="GuKc"/>
    <property type="match status" value="1"/>
</dbReference>
<dbReference type="AlphaFoldDB" id="A0A9P6USC1"/>
<evidence type="ECO:0000256" key="8">
    <source>
        <dbReference type="ARBA" id="ARBA00030128"/>
    </source>
</evidence>
<evidence type="ECO:0000256" key="3">
    <source>
        <dbReference type="ARBA" id="ARBA00016296"/>
    </source>
</evidence>
<protein>
    <recommendedName>
        <fullName evidence="3">Guanylate kinase</fullName>
        <ecNumber evidence="2">2.7.4.8</ecNumber>
    </recommendedName>
    <alternativeName>
        <fullName evidence="8">GMP kinase</fullName>
    </alternativeName>
</protein>
<keyword evidence="5" id="KW-0547">Nucleotide-binding</keyword>
<dbReference type="InterPro" id="IPR008144">
    <property type="entry name" value="Guanylate_kin-like_dom"/>
</dbReference>
<dbReference type="NCBIfam" id="TIGR03263">
    <property type="entry name" value="guanyl_kin"/>
    <property type="match status" value="1"/>
</dbReference>
<evidence type="ECO:0000256" key="4">
    <source>
        <dbReference type="ARBA" id="ARBA00022679"/>
    </source>
</evidence>
<reference evidence="10" key="1">
    <citation type="journal article" date="2020" name="Fungal Divers.">
        <title>Resolving the Mortierellaceae phylogeny through synthesis of multi-gene phylogenetics and phylogenomics.</title>
        <authorList>
            <person name="Vandepol N."/>
            <person name="Liber J."/>
            <person name="Desiro A."/>
            <person name="Na H."/>
            <person name="Kennedy M."/>
            <person name="Barry K."/>
            <person name="Grigoriev I.V."/>
            <person name="Miller A.N."/>
            <person name="O'Donnell K."/>
            <person name="Stajich J.E."/>
            <person name="Bonito G."/>
        </authorList>
    </citation>
    <scope>NUCLEOTIDE SEQUENCE</scope>
    <source>
        <strain evidence="10">REB-010B</strain>
    </source>
</reference>
<evidence type="ECO:0000259" key="9">
    <source>
        <dbReference type="PROSITE" id="PS50052"/>
    </source>
</evidence>
<dbReference type="GO" id="GO:0005524">
    <property type="term" value="F:ATP binding"/>
    <property type="evidence" value="ECO:0007669"/>
    <property type="project" value="UniProtKB-KW"/>
</dbReference>
<keyword evidence="7" id="KW-0067">ATP-binding</keyword>
<dbReference type="InterPro" id="IPR027417">
    <property type="entry name" value="P-loop_NTPase"/>
</dbReference>
<evidence type="ECO:0000313" key="10">
    <source>
        <dbReference type="EMBL" id="KAG0318669.1"/>
    </source>
</evidence>
<evidence type="ECO:0000313" key="11">
    <source>
        <dbReference type="Proteomes" id="UP000738325"/>
    </source>
</evidence>
<dbReference type="CDD" id="cd00071">
    <property type="entry name" value="GMPK"/>
    <property type="match status" value="1"/>
</dbReference>
<keyword evidence="11" id="KW-1185">Reference proteome</keyword>
<name>A0A9P6USC1_9FUNG</name>
<evidence type="ECO:0000256" key="7">
    <source>
        <dbReference type="ARBA" id="ARBA00022840"/>
    </source>
</evidence>
<evidence type="ECO:0000256" key="6">
    <source>
        <dbReference type="ARBA" id="ARBA00022777"/>
    </source>
</evidence>
<dbReference type="GO" id="GO:0004385">
    <property type="term" value="F:GMP kinase activity"/>
    <property type="evidence" value="ECO:0007669"/>
    <property type="project" value="UniProtKB-EC"/>
</dbReference>
<evidence type="ECO:0000256" key="5">
    <source>
        <dbReference type="ARBA" id="ARBA00022741"/>
    </source>
</evidence>
<sequence>MHGRPIVISGPSGSGKSTLINLLFKEYPETFGFSVSHTTRKPRPGEENGIAYHFVSNEAMKQLIAEKRFLEHAAFAGNLYGTSLAAVDHVINMHNKVCLLDIDLQGVRRVRESGLQARYIFVRPKSLTTLEERLRSRGTETEEAVQKRLERAKDEWAYGMDPKNFDHVVVNDDLDKAYTDLRDYIFAPQKSK</sequence>
<accession>A0A9P6USC1</accession>
<dbReference type="GO" id="GO:0005829">
    <property type="term" value="C:cytosol"/>
    <property type="evidence" value="ECO:0007669"/>
    <property type="project" value="TreeGrafter"/>
</dbReference>
<dbReference type="EMBL" id="JAAAIP010000359">
    <property type="protein sequence ID" value="KAG0318669.1"/>
    <property type="molecule type" value="Genomic_DNA"/>
</dbReference>
<dbReference type="PROSITE" id="PS50052">
    <property type="entry name" value="GUANYLATE_KINASE_2"/>
    <property type="match status" value="1"/>
</dbReference>